<evidence type="ECO:0000256" key="1">
    <source>
        <dbReference type="ARBA" id="ARBA00023015"/>
    </source>
</evidence>
<keyword evidence="2" id="KW-0238">DNA-binding</keyword>
<dbReference type="PANTHER" id="PTHR43537:SF44">
    <property type="entry name" value="GNTR FAMILY REGULATORY PROTEIN"/>
    <property type="match status" value="1"/>
</dbReference>
<dbReference type="PANTHER" id="PTHR43537">
    <property type="entry name" value="TRANSCRIPTIONAL REGULATOR, GNTR FAMILY"/>
    <property type="match status" value="1"/>
</dbReference>
<sequence>MLEQFGVGRGSLREALRILEIYGLINLKSGPGGGPVLLNVEPGDVSRSFSLYLHLRGATIQELADTRLILDPLAARMAAESITPESAALLRSTLEREAESIGQNQSVFFAANDVHYVLATMTGNRVFDLVATALKEMYTSRLAFTALGERVARPEVHNDHKLIGEAVLDGDADRAEELMRDHLISSLGKALESPGFAASTIGWA</sequence>
<keyword evidence="6" id="KW-1185">Reference proteome</keyword>
<gene>
    <name evidence="5" type="ORF">GCM10025863_19380</name>
</gene>
<feature type="domain" description="GntR C-terminal" evidence="4">
    <location>
        <begin position="62"/>
        <end position="185"/>
    </location>
</feature>
<dbReference type="InterPro" id="IPR011711">
    <property type="entry name" value="GntR_C"/>
</dbReference>
<keyword evidence="3" id="KW-0804">Transcription</keyword>
<evidence type="ECO:0000256" key="2">
    <source>
        <dbReference type="ARBA" id="ARBA00023125"/>
    </source>
</evidence>
<dbReference type="InterPro" id="IPR008920">
    <property type="entry name" value="TF_FadR/GntR_C"/>
</dbReference>
<evidence type="ECO:0000313" key="6">
    <source>
        <dbReference type="Proteomes" id="UP001321543"/>
    </source>
</evidence>
<proteinExistence type="predicted"/>
<name>A0ABN6X434_9MICO</name>
<reference evidence="6" key="1">
    <citation type="journal article" date="2019" name="Int. J. Syst. Evol. Microbiol.">
        <title>The Global Catalogue of Microorganisms (GCM) 10K type strain sequencing project: providing services to taxonomists for standard genome sequencing and annotation.</title>
        <authorList>
            <consortium name="The Broad Institute Genomics Platform"/>
            <consortium name="The Broad Institute Genome Sequencing Center for Infectious Disease"/>
            <person name="Wu L."/>
            <person name="Ma J."/>
        </authorList>
    </citation>
    <scope>NUCLEOTIDE SEQUENCE [LARGE SCALE GENOMIC DNA]</scope>
    <source>
        <strain evidence="6">NBRC 106310</strain>
    </source>
</reference>
<dbReference type="Proteomes" id="UP001321543">
    <property type="component" value="Chromosome"/>
</dbReference>
<protein>
    <submittedName>
        <fullName evidence="5">GntR family transcriptional regulator</fullName>
    </submittedName>
</protein>
<dbReference type="EMBL" id="AP027728">
    <property type="protein sequence ID" value="BDZ39324.1"/>
    <property type="molecule type" value="Genomic_DNA"/>
</dbReference>
<accession>A0ABN6X434</accession>
<dbReference type="SUPFAM" id="SSF48008">
    <property type="entry name" value="GntR ligand-binding domain-like"/>
    <property type="match status" value="1"/>
</dbReference>
<organism evidence="5 6">
    <name type="scientific">Microbacterium suwonense</name>
    <dbReference type="NCBI Taxonomy" id="683047"/>
    <lineage>
        <taxon>Bacteria</taxon>
        <taxon>Bacillati</taxon>
        <taxon>Actinomycetota</taxon>
        <taxon>Actinomycetes</taxon>
        <taxon>Micrococcales</taxon>
        <taxon>Microbacteriaceae</taxon>
        <taxon>Microbacterium</taxon>
    </lineage>
</organism>
<evidence type="ECO:0000313" key="5">
    <source>
        <dbReference type="EMBL" id="BDZ39324.1"/>
    </source>
</evidence>
<dbReference type="Gene3D" id="1.20.120.530">
    <property type="entry name" value="GntR ligand-binding domain-like"/>
    <property type="match status" value="1"/>
</dbReference>
<evidence type="ECO:0000256" key="3">
    <source>
        <dbReference type="ARBA" id="ARBA00023163"/>
    </source>
</evidence>
<dbReference type="SMART" id="SM00895">
    <property type="entry name" value="FCD"/>
    <property type="match status" value="1"/>
</dbReference>
<keyword evidence="1" id="KW-0805">Transcription regulation</keyword>
<dbReference type="Pfam" id="PF07729">
    <property type="entry name" value="FCD"/>
    <property type="match status" value="1"/>
</dbReference>
<evidence type="ECO:0000259" key="4">
    <source>
        <dbReference type="SMART" id="SM00895"/>
    </source>
</evidence>